<reference evidence="1 2" key="1">
    <citation type="submission" date="2018-11" db="EMBL/GenBank/DDBJ databases">
        <title>Genome assembly of Steccherinum ochraceum LE-BIN_3174, the white-rot fungus of the Steccherinaceae family (The Residual Polyporoid clade, Polyporales, Basidiomycota).</title>
        <authorList>
            <person name="Fedorova T.V."/>
            <person name="Glazunova O.A."/>
            <person name="Landesman E.O."/>
            <person name="Moiseenko K.V."/>
            <person name="Psurtseva N.V."/>
            <person name="Savinova O.S."/>
            <person name="Shakhova N.V."/>
            <person name="Tyazhelova T.V."/>
            <person name="Vasina D.V."/>
        </authorList>
    </citation>
    <scope>NUCLEOTIDE SEQUENCE [LARGE SCALE GENOMIC DNA]</scope>
    <source>
        <strain evidence="1 2">LE-BIN_3174</strain>
    </source>
</reference>
<comment type="caution">
    <text evidence="1">The sequence shown here is derived from an EMBL/GenBank/DDBJ whole genome shotgun (WGS) entry which is preliminary data.</text>
</comment>
<dbReference type="Proteomes" id="UP000292702">
    <property type="component" value="Unassembled WGS sequence"/>
</dbReference>
<keyword evidence="2" id="KW-1185">Reference proteome</keyword>
<gene>
    <name evidence="1" type="ORF">EIP91_008556</name>
</gene>
<protein>
    <submittedName>
        <fullName evidence="1">Uncharacterized protein</fullName>
    </submittedName>
</protein>
<evidence type="ECO:0000313" key="1">
    <source>
        <dbReference type="EMBL" id="TCD61366.1"/>
    </source>
</evidence>
<organism evidence="1 2">
    <name type="scientific">Steccherinum ochraceum</name>
    <dbReference type="NCBI Taxonomy" id="92696"/>
    <lineage>
        <taxon>Eukaryota</taxon>
        <taxon>Fungi</taxon>
        <taxon>Dikarya</taxon>
        <taxon>Basidiomycota</taxon>
        <taxon>Agaricomycotina</taxon>
        <taxon>Agaricomycetes</taxon>
        <taxon>Polyporales</taxon>
        <taxon>Steccherinaceae</taxon>
        <taxon>Steccherinum</taxon>
    </lineage>
</organism>
<proteinExistence type="predicted"/>
<dbReference type="EMBL" id="RWJN01000475">
    <property type="protein sequence ID" value="TCD61366.1"/>
    <property type="molecule type" value="Genomic_DNA"/>
</dbReference>
<evidence type="ECO:0000313" key="2">
    <source>
        <dbReference type="Proteomes" id="UP000292702"/>
    </source>
</evidence>
<name>A0A4R0R505_9APHY</name>
<dbReference type="STRING" id="92696.A0A4R0R505"/>
<dbReference type="OrthoDB" id="2724453at2759"/>
<dbReference type="AlphaFoldDB" id="A0A4R0R505"/>
<accession>A0A4R0R505</accession>
<sequence>MVKVAVKRDPDWGQEVLDLPPIWKTCFYPLWVELRYPHGPPLEPPGRPILAAYFNDNFLDDGSPLNECIKSASGGTAAHPWADNMLVLRKVSAAHPEFMDAVLDEDLPVLLEYWKEYGKGSDRKLHVGFLPPDFFNF</sequence>